<evidence type="ECO:0000256" key="2">
    <source>
        <dbReference type="ARBA" id="ARBA00006251"/>
    </source>
</evidence>
<keyword evidence="9" id="KW-0753">Steroid metabolism</keyword>
<dbReference type="AlphaFoldDB" id="A0AAV5RM79"/>
<keyword evidence="10" id="KW-0812">Transmembrane</keyword>
<dbReference type="GO" id="GO:0051996">
    <property type="term" value="F:squalene synthase [NAD(P)H] activity"/>
    <property type="evidence" value="ECO:0007669"/>
    <property type="project" value="UniProtKB-EC"/>
</dbReference>
<evidence type="ECO:0000313" key="12">
    <source>
        <dbReference type="Proteomes" id="UP001362899"/>
    </source>
</evidence>
<evidence type="ECO:0000256" key="10">
    <source>
        <dbReference type="SAM" id="Phobius"/>
    </source>
</evidence>
<keyword evidence="6" id="KW-0752">Steroid biosynthesis</keyword>
<evidence type="ECO:0000256" key="5">
    <source>
        <dbReference type="ARBA" id="ARBA00022679"/>
    </source>
</evidence>
<proteinExistence type="inferred from homology"/>
<keyword evidence="10" id="KW-1133">Transmembrane helix</keyword>
<evidence type="ECO:0000256" key="8">
    <source>
        <dbReference type="ARBA" id="ARBA00023166"/>
    </source>
</evidence>
<evidence type="ECO:0000256" key="9">
    <source>
        <dbReference type="ARBA" id="ARBA00023221"/>
    </source>
</evidence>
<protein>
    <recommendedName>
        <fullName evidence="3">squalene synthase</fullName>
        <ecNumber evidence="3">2.5.1.21</ecNumber>
    </recommendedName>
</protein>
<dbReference type="NCBIfam" id="TIGR01559">
    <property type="entry name" value="squal_synth"/>
    <property type="match status" value="1"/>
</dbReference>
<evidence type="ECO:0000256" key="6">
    <source>
        <dbReference type="ARBA" id="ARBA00022955"/>
    </source>
</evidence>
<evidence type="ECO:0000256" key="1">
    <source>
        <dbReference type="ARBA" id="ARBA00001946"/>
    </source>
</evidence>
<dbReference type="SUPFAM" id="SSF48576">
    <property type="entry name" value="Terpenoid synthases"/>
    <property type="match status" value="1"/>
</dbReference>
<dbReference type="InterPro" id="IPR008949">
    <property type="entry name" value="Isoprenoid_synthase_dom_sf"/>
</dbReference>
<dbReference type="Pfam" id="PF00494">
    <property type="entry name" value="SQS_PSY"/>
    <property type="match status" value="1"/>
</dbReference>
<evidence type="ECO:0000256" key="7">
    <source>
        <dbReference type="ARBA" id="ARBA00023011"/>
    </source>
</evidence>
<dbReference type="Proteomes" id="UP001362899">
    <property type="component" value="Unassembled WGS sequence"/>
</dbReference>
<keyword evidence="6" id="KW-0443">Lipid metabolism</keyword>
<feature type="transmembrane region" description="Helical" evidence="10">
    <location>
        <begin position="406"/>
        <end position="431"/>
    </location>
</feature>
<keyword evidence="7" id="KW-0756">Sterol biosynthesis</keyword>
<keyword evidence="4" id="KW-0444">Lipid biosynthesis</keyword>
<dbReference type="FunFam" id="1.10.600.10:FF:000023">
    <property type="entry name" value="Squalene synthase"/>
    <property type="match status" value="1"/>
</dbReference>
<dbReference type="GO" id="GO:0005789">
    <property type="term" value="C:endoplasmic reticulum membrane"/>
    <property type="evidence" value="ECO:0007669"/>
    <property type="project" value="TreeGrafter"/>
</dbReference>
<dbReference type="Gene3D" id="1.10.600.10">
    <property type="entry name" value="Farnesyl Diphosphate Synthase"/>
    <property type="match status" value="1"/>
</dbReference>
<dbReference type="GO" id="GO:0045338">
    <property type="term" value="P:farnesyl diphosphate metabolic process"/>
    <property type="evidence" value="ECO:0007669"/>
    <property type="project" value="InterPro"/>
</dbReference>
<comment type="similarity">
    <text evidence="2">Belongs to the phytoene/squalene synthase family.</text>
</comment>
<dbReference type="PROSITE" id="PS01045">
    <property type="entry name" value="SQUALEN_PHYTOEN_SYN_2"/>
    <property type="match status" value="1"/>
</dbReference>
<dbReference type="InterPro" id="IPR044844">
    <property type="entry name" value="Trans_IPPS_euk-type"/>
</dbReference>
<dbReference type="EMBL" id="BTGC01000008">
    <property type="protein sequence ID" value="GMM52268.1"/>
    <property type="molecule type" value="Genomic_DNA"/>
</dbReference>
<organism evidence="11 12">
    <name type="scientific">Starmerella bacillaris</name>
    <name type="common">Yeast</name>
    <name type="synonym">Candida zemplinina</name>
    <dbReference type="NCBI Taxonomy" id="1247836"/>
    <lineage>
        <taxon>Eukaryota</taxon>
        <taxon>Fungi</taxon>
        <taxon>Dikarya</taxon>
        <taxon>Ascomycota</taxon>
        <taxon>Saccharomycotina</taxon>
        <taxon>Dipodascomycetes</taxon>
        <taxon>Dipodascales</taxon>
        <taxon>Trichomonascaceae</taxon>
        <taxon>Starmerella</taxon>
    </lineage>
</organism>
<dbReference type="PANTHER" id="PTHR11626:SF2">
    <property type="entry name" value="SQUALENE SYNTHASE"/>
    <property type="match status" value="1"/>
</dbReference>
<dbReference type="InterPro" id="IPR019845">
    <property type="entry name" value="Squalene/phytoene_synthase_CS"/>
</dbReference>
<dbReference type="SFLD" id="SFLDS00005">
    <property type="entry name" value="Isoprenoid_Synthase_Type_I"/>
    <property type="match status" value="1"/>
</dbReference>
<dbReference type="EC" id="2.5.1.21" evidence="3"/>
<keyword evidence="10" id="KW-0472">Membrane</keyword>
<reference evidence="11 12" key="1">
    <citation type="journal article" date="2023" name="Elife">
        <title>Identification of key yeast species and microbe-microbe interactions impacting larval growth of Drosophila in the wild.</title>
        <authorList>
            <person name="Mure A."/>
            <person name="Sugiura Y."/>
            <person name="Maeda R."/>
            <person name="Honda K."/>
            <person name="Sakurai N."/>
            <person name="Takahashi Y."/>
            <person name="Watada M."/>
            <person name="Katoh T."/>
            <person name="Gotoh A."/>
            <person name="Gotoh Y."/>
            <person name="Taniguchi I."/>
            <person name="Nakamura K."/>
            <person name="Hayashi T."/>
            <person name="Katayama T."/>
            <person name="Uemura T."/>
            <person name="Hattori Y."/>
        </authorList>
    </citation>
    <scope>NUCLEOTIDE SEQUENCE [LARGE SCALE GENOMIC DNA]</scope>
    <source>
        <strain evidence="11 12">SB-73</strain>
    </source>
</reference>
<dbReference type="InterPro" id="IPR006449">
    <property type="entry name" value="Squal_synth-like"/>
</dbReference>
<comment type="caution">
    <text evidence="11">The sequence shown here is derived from an EMBL/GenBank/DDBJ whole genome shotgun (WGS) entry which is preliminary data.</text>
</comment>
<sequence>MISIGDIATLIEYKFFRAPDNKRAYISADDERCWQLLQHTSRSFVAVIEELNPELREPMMIFYLVLRGLDTIEDDTGLDPAVKLPLLREFKQRVLTRKDWTFNDSSPTEKDRILLQEFDVVLRLYHDLKPAYQDVIADITEKMGNGMADYAAEDAAGNFDGLETIADYDLYCHHVAGIVGEGITRMAEIAKYISGPAVSDPSLYESMGLFLQKTNIIRDYREDMDEGRSFWPKEVWKKYATHLSDFTDPKNRQNGLHCISELMLLSLAHVTDCLQYLSNVEEPSLFRFCAIPQVMSIASLELVFNNPKVFETNVKIKKPLAVRLILDSGSMHNVYQIFHHFVIQIHQKNVPTDPNFFKIELMCARIVQYINEHDAEGQAAISRYSAIHDKRRSLLGFSVSEEDFEMYSGIAMGITLFGSVLLLMFGTAVYFGARLPQYDN</sequence>
<dbReference type="InterPro" id="IPR002060">
    <property type="entry name" value="Squ/phyt_synthse"/>
</dbReference>
<dbReference type="CDD" id="cd00683">
    <property type="entry name" value="Trans_IPPS_HH"/>
    <property type="match status" value="1"/>
</dbReference>
<gene>
    <name evidence="11" type="ORF">DASB73_032310</name>
</gene>
<name>A0AAV5RM79_STABA</name>
<evidence type="ECO:0000313" key="11">
    <source>
        <dbReference type="EMBL" id="GMM52268.1"/>
    </source>
</evidence>
<accession>A0AAV5RM79</accession>
<dbReference type="InterPro" id="IPR033904">
    <property type="entry name" value="Trans_IPPS_HH"/>
</dbReference>
<evidence type="ECO:0000256" key="3">
    <source>
        <dbReference type="ARBA" id="ARBA00012373"/>
    </source>
</evidence>
<keyword evidence="8" id="KW-1207">Sterol metabolism</keyword>
<keyword evidence="5" id="KW-0808">Transferase</keyword>
<evidence type="ECO:0000256" key="4">
    <source>
        <dbReference type="ARBA" id="ARBA00022516"/>
    </source>
</evidence>
<dbReference type="PANTHER" id="PTHR11626">
    <property type="entry name" value="FARNESYL-DIPHOSPHATE FARNESYLTRANSFERASE"/>
    <property type="match status" value="1"/>
</dbReference>
<keyword evidence="12" id="KW-1185">Reference proteome</keyword>
<dbReference type="GO" id="GO:0006696">
    <property type="term" value="P:ergosterol biosynthetic process"/>
    <property type="evidence" value="ECO:0007669"/>
    <property type="project" value="TreeGrafter"/>
</dbReference>
<comment type="cofactor">
    <cofactor evidence="1">
        <name>Mg(2+)</name>
        <dbReference type="ChEBI" id="CHEBI:18420"/>
    </cofactor>
</comment>
<dbReference type="SFLD" id="SFLDG01018">
    <property type="entry name" value="Squalene/Phytoene_Synthase_Lik"/>
    <property type="match status" value="1"/>
</dbReference>